<sequence>MTDNQQQRYRFSEAPIWGLNRSYYEEEGLKAWNNDQVPQYITSNPMIATVYAEMIFGLLQDQANKGNITEPVVIVELGAGAGRLAYHVLVELCKLRDFAGIVLPPFRYVMTDLAMNNVIAWKEHPALQDFIAEGIVDFAKFDAVNDTELNLVASNITISAGELQQPLIIVANYFFDGIPQELLYVGDGHIYEADVFVDYPEQADSLKPSEVLDQLSLRYEYRLTPEYEQEDFPYRNVIATYQEQLEDSHILWPSSGFKCLERLNDLTQSGFVLITADKGDNLLDSFKFAEPPELVLHGAFSFTANYHAFVQAYEESGAMVLFPPHHYKNLNVGCFINVDNPMSYTNTRLAYHRFVERFGPEEFFSLKEWVDHRIDTMGIQQILSFWRLGGYDAEFFIQSARQISSLLPDANDEELADLASGIQIMWSSYYVMEQKYDLALDAGLILFEMDMYEQSKYFLEISVNSDEDEIVSTVYYGLAVCCFEMELAEEGLEYTRKLLELEPDNEDAMAIIKSFE</sequence>
<proteinExistence type="predicted"/>
<dbReference type="SUPFAM" id="SSF48452">
    <property type="entry name" value="TPR-like"/>
    <property type="match status" value="1"/>
</dbReference>
<dbReference type="Proteomes" id="UP001056756">
    <property type="component" value="Chromosome"/>
</dbReference>
<dbReference type="Gene3D" id="1.25.40.10">
    <property type="entry name" value="Tetratricopeptide repeat domain"/>
    <property type="match status" value="1"/>
</dbReference>
<dbReference type="KEGG" id="plig:NAG76_05625"/>
<evidence type="ECO:0000256" key="2">
    <source>
        <dbReference type="ARBA" id="ARBA00022679"/>
    </source>
</evidence>
<keyword evidence="3" id="KW-0802">TPR repeat</keyword>
<keyword evidence="1" id="KW-0489">Methyltransferase</keyword>
<dbReference type="Pfam" id="PF02636">
    <property type="entry name" value="Methyltransf_28"/>
    <property type="match status" value="1"/>
</dbReference>
<name>A0A9J6ZHV9_9BACL</name>
<dbReference type="GO" id="GO:0008168">
    <property type="term" value="F:methyltransferase activity"/>
    <property type="evidence" value="ECO:0007669"/>
    <property type="project" value="UniProtKB-KW"/>
</dbReference>
<dbReference type="InterPro" id="IPR019734">
    <property type="entry name" value="TPR_rpt"/>
</dbReference>
<dbReference type="Gene3D" id="3.40.50.12710">
    <property type="match status" value="1"/>
</dbReference>
<gene>
    <name evidence="4" type="ORF">NAG76_05625</name>
</gene>
<keyword evidence="2" id="KW-0808">Transferase</keyword>
<protein>
    <submittedName>
        <fullName evidence="4">Tetratricopeptide repeat protein</fullName>
    </submittedName>
</protein>
<accession>A0A9J6ZHV9</accession>
<evidence type="ECO:0000313" key="5">
    <source>
        <dbReference type="Proteomes" id="UP001056756"/>
    </source>
</evidence>
<dbReference type="InterPro" id="IPR011990">
    <property type="entry name" value="TPR-like_helical_dom_sf"/>
</dbReference>
<dbReference type="EMBL" id="CP097899">
    <property type="protein sequence ID" value="URN95726.1"/>
    <property type="molecule type" value="Genomic_DNA"/>
</dbReference>
<dbReference type="SUPFAM" id="SSF53335">
    <property type="entry name" value="S-adenosyl-L-methionine-dependent methyltransferases"/>
    <property type="match status" value="1"/>
</dbReference>
<organism evidence="4 5">
    <name type="scientific">Candidatus Pristimantibacillus lignocellulolyticus</name>
    <dbReference type="NCBI Taxonomy" id="2994561"/>
    <lineage>
        <taxon>Bacteria</taxon>
        <taxon>Bacillati</taxon>
        <taxon>Bacillota</taxon>
        <taxon>Bacilli</taxon>
        <taxon>Bacillales</taxon>
        <taxon>Paenibacillaceae</taxon>
        <taxon>Candidatus Pristimantibacillus</taxon>
    </lineage>
</organism>
<dbReference type="InterPro" id="IPR003788">
    <property type="entry name" value="NDUFAF7"/>
</dbReference>
<dbReference type="InterPro" id="IPR038375">
    <property type="entry name" value="NDUFAF7_sf"/>
</dbReference>
<evidence type="ECO:0000256" key="1">
    <source>
        <dbReference type="ARBA" id="ARBA00022603"/>
    </source>
</evidence>
<reference evidence="4" key="1">
    <citation type="submission" date="2022-05" db="EMBL/GenBank/DDBJ databases">
        <title>Novel bacterial taxa in a minimal lignocellulolytic consortium and its capacity to transform plastics disclosed by genome-resolved metagenomics.</title>
        <authorList>
            <person name="Rodriguez C.A.D."/>
            <person name="Diaz-Garcia L."/>
            <person name="Herrera K."/>
            <person name="Tarazona N.A."/>
            <person name="Sproer C."/>
            <person name="Overmann J."/>
            <person name="Jimenez D.J."/>
        </authorList>
    </citation>
    <scope>NUCLEOTIDE SEQUENCE</scope>
    <source>
        <strain evidence="4">MAG5</strain>
    </source>
</reference>
<evidence type="ECO:0000256" key="3">
    <source>
        <dbReference type="PROSITE-ProRule" id="PRU00339"/>
    </source>
</evidence>
<feature type="repeat" description="TPR" evidence="3">
    <location>
        <begin position="472"/>
        <end position="505"/>
    </location>
</feature>
<dbReference type="AlphaFoldDB" id="A0A9J6ZHV9"/>
<dbReference type="InterPro" id="IPR029063">
    <property type="entry name" value="SAM-dependent_MTases_sf"/>
</dbReference>
<evidence type="ECO:0000313" key="4">
    <source>
        <dbReference type="EMBL" id="URN95726.1"/>
    </source>
</evidence>
<dbReference type="PROSITE" id="PS50005">
    <property type="entry name" value="TPR"/>
    <property type="match status" value="1"/>
</dbReference>
<dbReference type="GO" id="GO:0032259">
    <property type="term" value="P:methylation"/>
    <property type="evidence" value="ECO:0007669"/>
    <property type="project" value="UniProtKB-KW"/>
</dbReference>